<keyword evidence="2" id="KW-1185">Reference proteome</keyword>
<gene>
    <name evidence="1" type="ORF">E1757_04695</name>
</gene>
<sequence length="76" mass="8868">MKAWANIDTPLKTYTVHLDHEKCPYVVEMKQKTAQGWKKQQGTGGWKSFRSKEEALDIYDISYKGKFEQIECGHCK</sequence>
<comment type="caution">
    <text evidence="1">The sequence shown here is derived from an EMBL/GenBank/DDBJ whole genome shotgun (WGS) entry which is preliminary data.</text>
</comment>
<accession>A0A4R5KXX4</accession>
<organism evidence="1 2">
    <name type="scientific">Paenibacillus piri</name>
    <dbReference type="NCBI Taxonomy" id="2547395"/>
    <lineage>
        <taxon>Bacteria</taxon>
        <taxon>Bacillati</taxon>
        <taxon>Bacillota</taxon>
        <taxon>Bacilli</taxon>
        <taxon>Bacillales</taxon>
        <taxon>Paenibacillaceae</taxon>
        <taxon>Paenibacillus</taxon>
    </lineage>
</organism>
<dbReference type="Proteomes" id="UP000295636">
    <property type="component" value="Unassembled WGS sequence"/>
</dbReference>
<dbReference type="EMBL" id="SMRT01000001">
    <property type="protein sequence ID" value="TDG00914.1"/>
    <property type="molecule type" value="Genomic_DNA"/>
</dbReference>
<reference evidence="1 2" key="1">
    <citation type="submission" date="2019-03" db="EMBL/GenBank/DDBJ databases">
        <title>This is whole genome sequence of Paenibacillus sp MS74 strain.</title>
        <authorList>
            <person name="Trinh H.N."/>
        </authorList>
    </citation>
    <scope>NUCLEOTIDE SEQUENCE [LARGE SCALE GENOMIC DNA]</scope>
    <source>
        <strain evidence="1 2">MS74</strain>
    </source>
</reference>
<name>A0A4R5KXX4_9BACL</name>
<dbReference type="AlphaFoldDB" id="A0A4R5KXX4"/>
<evidence type="ECO:0000313" key="1">
    <source>
        <dbReference type="EMBL" id="TDG00914.1"/>
    </source>
</evidence>
<proteinExistence type="predicted"/>
<dbReference type="RefSeq" id="WP_133225624.1">
    <property type="nucleotide sequence ID" value="NZ_SMRT01000001.1"/>
</dbReference>
<protein>
    <submittedName>
        <fullName evidence="1">Uncharacterized protein</fullName>
    </submittedName>
</protein>
<evidence type="ECO:0000313" key="2">
    <source>
        <dbReference type="Proteomes" id="UP000295636"/>
    </source>
</evidence>